<dbReference type="AlphaFoldDB" id="A0A7I9VQB5"/>
<comment type="caution">
    <text evidence="8">The sequence shown here is derived from an EMBL/GenBank/DDBJ whole genome shotgun (WGS) entry which is preliminary data.</text>
</comment>
<protein>
    <recommendedName>
        <fullName evidence="3">GTP cyclohydrolase I</fullName>
        <ecNumber evidence="3">3.5.4.16</ecNumber>
    </recommendedName>
</protein>
<feature type="region of interest" description="Disordered" evidence="6">
    <location>
        <begin position="178"/>
        <end position="208"/>
    </location>
</feature>
<dbReference type="UniPathway" id="UPA00848">
    <property type="reaction ID" value="UER00151"/>
</dbReference>
<dbReference type="GO" id="GO:0003934">
    <property type="term" value="F:GTP cyclohydrolase I activity"/>
    <property type="evidence" value="ECO:0007669"/>
    <property type="project" value="UniProtKB-EC"/>
</dbReference>
<evidence type="ECO:0000256" key="1">
    <source>
        <dbReference type="ARBA" id="ARBA00001052"/>
    </source>
</evidence>
<evidence type="ECO:0000256" key="4">
    <source>
        <dbReference type="ARBA" id="ARBA00022563"/>
    </source>
</evidence>
<dbReference type="GO" id="GO:0005737">
    <property type="term" value="C:cytoplasm"/>
    <property type="evidence" value="ECO:0007669"/>
    <property type="project" value="TreeGrafter"/>
</dbReference>
<accession>A0A7I9VQB5</accession>
<evidence type="ECO:0000256" key="3">
    <source>
        <dbReference type="ARBA" id="ARBA00012715"/>
    </source>
</evidence>
<proteinExistence type="predicted"/>
<evidence type="ECO:0000256" key="5">
    <source>
        <dbReference type="ARBA" id="ARBA00022801"/>
    </source>
</evidence>
<dbReference type="PANTHER" id="PTHR11109">
    <property type="entry name" value="GTP CYCLOHYDROLASE I"/>
    <property type="match status" value="1"/>
</dbReference>
<feature type="domain" description="GTP cyclohydrolase I" evidence="7">
    <location>
        <begin position="16"/>
        <end position="176"/>
    </location>
</feature>
<dbReference type="GO" id="GO:0046654">
    <property type="term" value="P:tetrahydrofolate biosynthetic process"/>
    <property type="evidence" value="ECO:0007669"/>
    <property type="project" value="InterPro"/>
</dbReference>
<dbReference type="EMBL" id="BJTG01000007">
    <property type="protein sequence ID" value="GEJ58279.1"/>
    <property type="molecule type" value="Genomic_DNA"/>
</dbReference>
<dbReference type="GO" id="GO:0006730">
    <property type="term" value="P:one-carbon metabolic process"/>
    <property type="evidence" value="ECO:0007669"/>
    <property type="project" value="UniProtKB-KW"/>
</dbReference>
<dbReference type="EC" id="3.5.4.16" evidence="3"/>
<dbReference type="GO" id="GO:0006729">
    <property type="term" value="P:tetrahydrobiopterin biosynthetic process"/>
    <property type="evidence" value="ECO:0007669"/>
    <property type="project" value="TreeGrafter"/>
</dbReference>
<feature type="compositionally biased region" description="Low complexity" evidence="6">
    <location>
        <begin position="186"/>
        <end position="208"/>
    </location>
</feature>
<dbReference type="Gene3D" id="3.30.1130.10">
    <property type="match status" value="1"/>
</dbReference>
<evidence type="ECO:0000313" key="9">
    <source>
        <dbReference type="Proteomes" id="UP000503640"/>
    </source>
</evidence>
<keyword evidence="9" id="KW-1185">Reference proteome</keyword>
<evidence type="ECO:0000256" key="2">
    <source>
        <dbReference type="ARBA" id="ARBA00005080"/>
    </source>
</evidence>
<evidence type="ECO:0000256" key="6">
    <source>
        <dbReference type="SAM" id="MobiDB-lite"/>
    </source>
</evidence>
<dbReference type="Pfam" id="PF01227">
    <property type="entry name" value="GTP_cyclohydroI"/>
    <property type="match status" value="1"/>
</dbReference>
<reference evidence="9" key="1">
    <citation type="journal article" date="2020" name="Appl. Environ. Microbiol.">
        <title>Diazotrophic Anaeromyxobacter Isolates from Soils.</title>
        <authorList>
            <person name="Masuda Y."/>
            <person name="Yamanaka H."/>
            <person name="Xu Z.X."/>
            <person name="Shiratori Y."/>
            <person name="Aono T."/>
            <person name="Amachi S."/>
            <person name="Senoo K."/>
            <person name="Itoh H."/>
        </authorList>
    </citation>
    <scope>NUCLEOTIDE SEQUENCE [LARGE SCALE GENOMIC DNA]</scope>
    <source>
        <strain evidence="9">R267</strain>
    </source>
</reference>
<dbReference type="Proteomes" id="UP000503640">
    <property type="component" value="Unassembled WGS sequence"/>
</dbReference>
<dbReference type="GO" id="GO:0008270">
    <property type="term" value="F:zinc ion binding"/>
    <property type="evidence" value="ECO:0007669"/>
    <property type="project" value="TreeGrafter"/>
</dbReference>
<gene>
    <name evidence="8" type="ORF">AMYX_30200</name>
</gene>
<name>A0A7I9VQB5_9BACT</name>
<keyword evidence="5" id="KW-0378">Hydrolase</keyword>
<keyword evidence="4" id="KW-0554">One-carbon metabolism</keyword>
<dbReference type="GO" id="GO:0005525">
    <property type="term" value="F:GTP binding"/>
    <property type="evidence" value="ECO:0007669"/>
    <property type="project" value="TreeGrafter"/>
</dbReference>
<dbReference type="InterPro" id="IPR001474">
    <property type="entry name" value="GTP_CycHdrlase_I"/>
</dbReference>
<evidence type="ECO:0000259" key="7">
    <source>
        <dbReference type="Pfam" id="PF01227"/>
    </source>
</evidence>
<dbReference type="SUPFAM" id="SSF55620">
    <property type="entry name" value="Tetrahydrobiopterin biosynthesis enzymes-like"/>
    <property type="match status" value="1"/>
</dbReference>
<evidence type="ECO:0000313" key="8">
    <source>
        <dbReference type="EMBL" id="GEJ58279.1"/>
    </source>
</evidence>
<comment type="pathway">
    <text evidence="2">Cofactor biosynthesis; 7,8-dihydroneopterin triphosphate biosynthesis; 7,8-dihydroneopterin triphosphate from GTP: step 1/1.</text>
</comment>
<dbReference type="PANTHER" id="PTHR11109:SF7">
    <property type="entry name" value="GTP CYCLOHYDROLASE 1"/>
    <property type="match status" value="1"/>
</dbReference>
<organism evidence="8 9">
    <name type="scientific">Anaeromyxobacter diazotrophicus</name>
    <dbReference type="NCBI Taxonomy" id="2590199"/>
    <lineage>
        <taxon>Bacteria</taxon>
        <taxon>Pseudomonadati</taxon>
        <taxon>Myxococcota</taxon>
        <taxon>Myxococcia</taxon>
        <taxon>Myxococcales</taxon>
        <taxon>Cystobacterineae</taxon>
        <taxon>Anaeromyxobacteraceae</taxon>
        <taxon>Anaeromyxobacter</taxon>
    </lineage>
</organism>
<comment type="catalytic activity">
    <reaction evidence="1">
        <text>GTP + H2O = 7,8-dihydroneopterin 3'-triphosphate + formate + H(+)</text>
        <dbReference type="Rhea" id="RHEA:17473"/>
        <dbReference type="ChEBI" id="CHEBI:15377"/>
        <dbReference type="ChEBI" id="CHEBI:15378"/>
        <dbReference type="ChEBI" id="CHEBI:15740"/>
        <dbReference type="ChEBI" id="CHEBI:37565"/>
        <dbReference type="ChEBI" id="CHEBI:58462"/>
        <dbReference type="EC" id="3.5.4.16"/>
    </reaction>
</comment>
<dbReference type="InterPro" id="IPR043133">
    <property type="entry name" value="GTP-CH-I_C/QueF"/>
</dbReference>
<dbReference type="InterPro" id="IPR020602">
    <property type="entry name" value="GTP_CycHdrlase_I_dom"/>
</dbReference>
<dbReference type="NCBIfam" id="NF006825">
    <property type="entry name" value="PRK09347.1-2"/>
    <property type="match status" value="1"/>
</dbReference>
<sequence>MGAFLDAVLPAEVRADSDLDGTPARVAEAWLEDLVDGYRQDPAALLAGAMPARGRDLVAVTGIDYHSMCPHHLLPSRGVAHVAYLPGGRVIGFGQLARLVDCYAHRLVLQEDLARQVAEALVLHLGARGAACVLDAEQSCLTVRGERRRGARAHAQCFLGELADDARLQARFRSLVEGGARRRGASPRPTGAAAGSRSRSGSRSGSRS</sequence>